<protein>
    <submittedName>
        <fullName evidence="1">Uncharacterized protein</fullName>
    </submittedName>
</protein>
<organism evidence="1 2">
    <name type="scientific">Azospirillum brasilense</name>
    <dbReference type="NCBI Taxonomy" id="192"/>
    <lineage>
        <taxon>Bacteria</taxon>
        <taxon>Pseudomonadati</taxon>
        <taxon>Pseudomonadota</taxon>
        <taxon>Alphaproteobacteria</taxon>
        <taxon>Rhodospirillales</taxon>
        <taxon>Azospirillaceae</taxon>
        <taxon>Azospirillum</taxon>
    </lineage>
</organism>
<dbReference type="EMBL" id="QOKV01000065">
    <property type="protein sequence ID" value="KAA0675928.1"/>
    <property type="molecule type" value="Genomic_DNA"/>
</dbReference>
<gene>
    <name evidence="1" type="ORF">DS837_31525</name>
</gene>
<evidence type="ECO:0000313" key="2">
    <source>
        <dbReference type="Proteomes" id="UP000476837"/>
    </source>
</evidence>
<comment type="caution">
    <text evidence="1">The sequence shown here is derived from an EMBL/GenBank/DDBJ whole genome shotgun (WGS) entry which is preliminary data.</text>
</comment>
<dbReference type="AlphaFoldDB" id="A0A6L3AQW3"/>
<name>A0A6L3AQW3_AZOBR</name>
<reference evidence="1 2" key="1">
    <citation type="submission" date="2018-07" db="EMBL/GenBank/DDBJ databases">
        <title>Genome sequence of Roseomonas fauriae ATCC 49958.</title>
        <authorList>
            <person name="Sant'Anna F.H."/>
            <person name="Baldani J.I."/>
            <person name="Zilli J.E."/>
            <person name="Reis V.M."/>
            <person name="Hartmann A."/>
            <person name="Cruz L."/>
            <person name="de Souza E.M."/>
            <person name="de Oliveira Pedrosa F."/>
            <person name="Passaglia L.M.P."/>
        </authorList>
    </citation>
    <scope>NUCLEOTIDE SEQUENCE [LARGE SCALE GENOMIC DNA]</scope>
    <source>
        <strain evidence="1 2">ATCC 49958</strain>
    </source>
</reference>
<accession>A0A6L3AQW3</accession>
<sequence length="70" mass="7663">MSSLASTPRIDLHPQPPPVALGATPELWAALPMDVRRRIVATYAAMLVRMSAPRPRAVPETHRAERGAPR</sequence>
<dbReference type="Proteomes" id="UP000476837">
    <property type="component" value="Unassembled WGS sequence"/>
</dbReference>
<evidence type="ECO:0000313" key="1">
    <source>
        <dbReference type="EMBL" id="KAA0675928.1"/>
    </source>
</evidence>
<proteinExistence type="predicted"/>